<gene>
    <name evidence="4" type="ORF">SI8410_04005625</name>
</gene>
<dbReference type="Gene3D" id="1.25.40.10">
    <property type="entry name" value="Tetratricopeptide repeat domain"/>
    <property type="match status" value="4"/>
</dbReference>
<feature type="repeat" description="PPR" evidence="3">
    <location>
        <begin position="245"/>
        <end position="279"/>
    </location>
</feature>
<keyword evidence="5" id="KW-1185">Reference proteome</keyword>
<feature type="repeat" description="PPR" evidence="3">
    <location>
        <begin position="281"/>
        <end position="315"/>
    </location>
</feature>
<dbReference type="GO" id="GO:0003729">
    <property type="term" value="F:mRNA binding"/>
    <property type="evidence" value="ECO:0007669"/>
    <property type="project" value="TreeGrafter"/>
</dbReference>
<dbReference type="EMBL" id="LR746267">
    <property type="protein sequence ID" value="CAA7394964.1"/>
    <property type="molecule type" value="Genomic_DNA"/>
</dbReference>
<reference evidence="4" key="1">
    <citation type="submission" date="2020-02" db="EMBL/GenBank/DDBJ databases">
        <authorList>
            <person name="Scholz U."/>
            <person name="Mascher M."/>
            <person name="Fiebig A."/>
        </authorList>
    </citation>
    <scope>NUCLEOTIDE SEQUENCE</scope>
</reference>
<feature type="repeat" description="PPR" evidence="3">
    <location>
        <begin position="316"/>
        <end position="350"/>
    </location>
</feature>
<dbReference type="Pfam" id="PF13041">
    <property type="entry name" value="PPR_2"/>
    <property type="match status" value="4"/>
</dbReference>
<dbReference type="InterPro" id="IPR011990">
    <property type="entry name" value="TPR-like_helical_dom_sf"/>
</dbReference>
<feature type="repeat" description="PPR" evidence="3">
    <location>
        <begin position="210"/>
        <end position="244"/>
    </location>
</feature>
<dbReference type="AlphaFoldDB" id="A0A7I8KCL9"/>
<feature type="repeat" description="PPR" evidence="3">
    <location>
        <begin position="383"/>
        <end position="413"/>
    </location>
</feature>
<evidence type="ECO:0000256" key="2">
    <source>
        <dbReference type="ARBA" id="ARBA00022737"/>
    </source>
</evidence>
<accession>A0A7I8KCL9</accession>
<sequence length="530" mass="56290">MLLRKPPPPPLLRNLHVLLARRCISLESFSSSAGVGAAAITLSNDPWIAKVIAAIFLRSPAPPAAAARLAVFREALLTPSVAVLAVRRLPNPNSAAELFTAGLLPDDLSAAVRMLCRSRLCSAALALFDQMLSERRPVDGDLLGHLIASFSVAGDLDAGIGLLRRAPELNCRLPAFAFNSLINLLASKNRAGEAVALFRRHLTSPSFSPDTCSFNIAVQCLLRTGDLDGAVELFHAMPSFGCSPDDFSHNILIHGLCRANQVEKGRQILRDIRSTRSRPPGVIAYTSVISGLCKMGKMADACELFDEMLAAGITPTEVTFNVLIDGFGKAGDTASAAAVHAKMAAAGCSPDVVTFTSLIDGHCRAGQLEEALRLWRDMGVLPNAYTFSVLVNALCRVNRLSEARELLAELRRRADIAVPGAFVYNPAIDGFCKAGNLQEANRLVMEMEEKGCSPDKVTYTILIIGHCMKGRVADAISLFGKMGAAGCEPDGITVGSLVSCLLKAGMAGEADRIMLSSSSLKTLTSQGSSC</sequence>
<evidence type="ECO:0000313" key="5">
    <source>
        <dbReference type="Proteomes" id="UP000663760"/>
    </source>
</evidence>
<keyword evidence="2" id="KW-0677">Repeat</keyword>
<dbReference type="NCBIfam" id="TIGR00756">
    <property type="entry name" value="PPR"/>
    <property type="match status" value="8"/>
</dbReference>
<feature type="repeat" description="PPR" evidence="3">
    <location>
        <begin position="455"/>
        <end position="489"/>
    </location>
</feature>
<evidence type="ECO:0000256" key="3">
    <source>
        <dbReference type="PROSITE-ProRule" id="PRU00708"/>
    </source>
</evidence>
<evidence type="ECO:0000313" key="4">
    <source>
        <dbReference type="EMBL" id="CAA7394964.1"/>
    </source>
</evidence>
<dbReference type="PANTHER" id="PTHR47938">
    <property type="entry name" value="RESPIRATORY COMPLEX I CHAPERONE (CIA84), PUTATIVE (AFU_ORTHOLOGUE AFUA_2G06020)-RELATED"/>
    <property type="match status" value="1"/>
</dbReference>
<evidence type="ECO:0000256" key="1">
    <source>
        <dbReference type="ARBA" id="ARBA00007626"/>
    </source>
</evidence>
<protein>
    <submittedName>
        <fullName evidence="4">Uncharacterized protein</fullName>
    </submittedName>
</protein>
<dbReference type="PANTHER" id="PTHR47938:SF35">
    <property type="entry name" value="PENTATRICOPEPTIDE REPEAT-CONTAINING PROTEIN 4, MITOCHONDRIAL-RELATED"/>
    <property type="match status" value="1"/>
</dbReference>
<dbReference type="Pfam" id="PF01535">
    <property type="entry name" value="PPR"/>
    <property type="match status" value="2"/>
</dbReference>
<dbReference type="PROSITE" id="PS51375">
    <property type="entry name" value="PPR"/>
    <property type="match status" value="8"/>
</dbReference>
<dbReference type="Proteomes" id="UP000663760">
    <property type="component" value="Chromosome 4"/>
</dbReference>
<proteinExistence type="inferred from homology"/>
<feature type="repeat" description="PPR" evidence="3">
    <location>
        <begin position="351"/>
        <end position="381"/>
    </location>
</feature>
<organism evidence="4 5">
    <name type="scientific">Spirodela intermedia</name>
    <name type="common">Intermediate duckweed</name>
    <dbReference type="NCBI Taxonomy" id="51605"/>
    <lineage>
        <taxon>Eukaryota</taxon>
        <taxon>Viridiplantae</taxon>
        <taxon>Streptophyta</taxon>
        <taxon>Embryophyta</taxon>
        <taxon>Tracheophyta</taxon>
        <taxon>Spermatophyta</taxon>
        <taxon>Magnoliopsida</taxon>
        <taxon>Liliopsida</taxon>
        <taxon>Araceae</taxon>
        <taxon>Lemnoideae</taxon>
        <taxon>Spirodela</taxon>
    </lineage>
</organism>
<name>A0A7I8KCL9_SPIIN</name>
<dbReference type="OrthoDB" id="185373at2759"/>
<feature type="repeat" description="PPR" evidence="3">
    <location>
        <begin position="420"/>
        <end position="454"/>
    </location>
</feature>
<comment type="similarity">
    <text evidence="1">Belongs to the PPR family. P subfamily.</text>
</comment>
<dbReference type="InterPro" id="IPR002885">
    <property type="entry name" value="PPR_rpt"/>
</dbReference>